<evidence type="ECO:0000313" key="2">
    <source>
        <dbReference type="Proteomes" id="UP000183945"/>
    </source>
</evidence>
<keyword evidence="2" id="KW-1185">Reference proteome</keyword>
<sequence>MKKLVLLLGFVAFFSISCDKDDPSNCCVIMDTGVTIKYVNETGENLLEKDGALSIKDITLFHKVDSEWEQYFKGNLDIPTGLEEVSMPEGKYLGIATSLDVDENNISETKIRFSETDEDIIKTKLNFSSNNTIVDKVWYNRELKWERTNKNPRNFVIVK</sequence>
<reference evidence="2" key="1">
    <citation type="submission" date="2016-11" db="EMBL/GenBank/DDBJ databases">
        <authorList>
            <person name="Varghese N."/>
            <person name="Submissions S."/>
        </authorList>
    </citation>
    <scope>NUCLEOTIDE SEQUENCE [LARGE SCALE GENOMIC DNA]</scope>
    <source>
        <strain evidence="2">DSM 24579</strain>
    </source>
</reference>
<dbReference type="OrthoDB" id="1445731at2"/>
<dbReference type="Proteomes" id="UP000183945">
    <property type="component" value="Unassembled WGS sequence"/>
</dbReference>
<dbReference type="STRING" id="1073325.SAMN05444483_103249"/>
<gene>
    <name evidence="1" type="ORF">SAMN05444483_103249</name>
</gene>
<evidence type="ECO:0000313" key="1">
    <source>
        <dbReference type="EMBL" id="SHF92414.1"/>
    </source>
</evidence>
<protein>
    <submittedName>
        <fullName evidence="1">Uncharacterized protein</fullName>
    </submittedName>
</protein>
<dbReference type="PROSITE" id="PS51257">
    <property type="entry name" value="PROKAR_LIPOPROTEIN"/>
    <property type="match status" value="1"/>
</dbReference>
<dbReference type="EMBL" id="FQVT01000003">
    <property type="protein sequence ID" value="SHF92414.1"/>
    <property type="molecule type" value="Genomic_DNA"/>
</dbReference>
<organism evidence="1 2">
    <name type="scientific">Salegentibacter echinorum</name>
    <dbReference type="NCBI Taxonomy" id="1073325"/>
    <lineage>
        <taxon>Bacteria</taxon>
        <taxon>Pseudomonadati</taxon>
        <taxon>Bacteroidota</taxon>
        <taxon>Flavobacteriia</taxon>
        <taxon>Flavobacteriales</taxon>
        <taxon>Flavobacteriaceae</taxon>
        <taxon>Salegentibacter</taxon>
    </lineage>
</organism>
<dbReference type="RefSeq" id="WP_139277073.1">
    <property type="nucleotide sequence ID" value="NZ_FQVT01000003.1"/>
</dbReference>
<name>A0A1M5FLW2_SALEC</name>
<accession>A0A1M5FLW2</accession>
<proteinExistence type="predicted"/>
<dbReference type="AlphaFoldDB" id="A0A1M5FLW2"/>